<evidence type="ECO:0000313" key="1">
    <source>
        <dbReference type="EMBL" id="KAJ7348008.1"/>
    </source>
</evidence>
<organism evidence="1 2">
    <name type="scientific">Mycena albidolilacea</name>
    <dbReference type="NCBI Taxonomy" id="1033008"/>
    <lineage>
        <taxon>Eukaryota</taxon>
        <taxon>Fungi</taxon>
        <taxon>Dikarya</taxon>
        <taxon>Basidiomycota</taxon>
        <taxon>Agaricomycotina</taxon>
        <taxon>Agaricomycetes</taxon>
        <taxon>Agaricomycetidae</taxon>
        <taxon>Agaricales</taxon>
        <taxon>Marasmiineae</taxon>
        <taxon>Mycenaceae</taxon>
        <taxon>Mycena</taxon>
    </lineage>
</organism>
<keyword evidence="2" id="KW-1185">Reference proteome</keyword>
<gene>
    <name evidence="1" type="ORF">DFH08DRAFT_808776</name>
</gene>
<dbReference type="EMBL" id="JARIHO010000018">
    <property type="protein sequence ID" value="KAJ7348008.1"/>
    <property type="molecule type" value="Genomic_DNA"/>
</dbReference>
<dbReference type="Proteomes" id="UP001218218">
    <property type="component" value="Unassembled WGS sequence"/>
</dbReference>
<reference evidence="1" key="1">
    <citation type="submission" date="2023-03" db="EMBL/GenBank/DDBJ databases">
        <title>Massive genome expansion in bonnet fungi (Mycena s.s.) driven by repeated elements and novel gene families across ecological guilds.</title>
        <authorList>
            <consortium name="Lawrence Berkeley National Laboratory"/>
            <person name="Harder C.B."/>
            <person name="Miyauchi S."/>
            <person name="Viragh M."/>
            <person name="Kuo A."/>
            <person name="Thoen E."/>
            <person name="Andreopoulos B."/>
            <person name="Lu D."/>
            <person name="Skrede I."/>
            <person name="Drula E."/>
            <person name="Henrissat B."/>
            <person name="Morin E."/>
            <person name="Kohler A."/>
            <person name="Barry K."/>
            <person name="LaButti K."/>
            <person name="Morin E."/>
            <person name="Salamov A."/>
            <person name="Lipzen A."/>
            <person name="Mereny Z."/>
            <person name="Hegedus B."/>
            <person name="Baldrian P."/>
            <person name="Stursova M."/>
            <person name="Weitz H."/>
            <person name="Taylor A."/>
            <person name="Grigoriev I.V."/>
            <person name="Nagy L.G."/>
            <person name="Martin F."/>
            <person name="Kauserud H."/>
        </authorList>
    </citation>
    <scope>NUCLEOTIDE SEQUENCE</scope>
    <source>
        <strain evidence="1">CBHHK002</strain>
    </source>
</reference>
<protein>
    <submittedName>
        <fullName evidence="1">Uncharacterized protein</fullName>
    </submittedName>
</protein>
<proteinExistence type="predicted"/>
<accession>A0AAD7A3A6</accession>
<sequence length="114" mass="12742">MDRGKAFQRAVQKIKDAQTKIQSHVKKYQQACTAMITLGCDTKNVNEPHALGDGGKAEGWIWQHGYKGNLSAAKEADYVLDFEVFDKMETVWTALVNDHKNDPGKQAYVLKTAT</sequence>
<evidence type="ECO:0000313" key="2">
    <source>
        <dbReference type="Proteomes" id="UP001218218"/>
    </source>
</evidence>
<name>A0AAD7A3A6_9AGAR</name>
<comment type="caution">
    <text evidence="1">The sequence shown here is derived from an EMBL/GenBank/DDBJ whole genome shotgun (WGS) entry which is preliminary data.</text>
</comment>
<dbReference type="AlphaFoldDB" id="A0AAD7A3A6"/>